<comment type="caution">
    <text evidence="1">The sequence shown here is derived from an EMBL/GenBank/DDBJ whole genome shotgun (WGS) entry which is preliminary data.</text>
</comment>
<evidence type="ECO:0000313" key="1">
    <source>
        <dbReference type="EMBL" id="GBG78392.1"/>
    </source>
</evidence>
<keyword evidence="2" id="KW-1185">Reference proteome</keyword>
<dbReference type="Gramene" id="GBG78392">
    <property type="protein sequence ID" value="GBG78392"/>
    <property type="gene ID" value="CBR_g26420"/>
</dbReference>
<proteinExistence type="predicted"/>
<name>A0A388L823_CHABU</name>
<evidence type="ECO:0000313" key="2">
    <source>
        <dbReference type="Proteomes" id="UP000265515"/>
    </source>
</evidence>
<dbReference type="EMBL" id="BFEA01000293">
    <property type="protein sequence ID" value="GBG78392.1"/>
    <property type="molecule type" value="Genomic_DNA"/>
</dbReference>
<accession>A0A388L823</accession>
<organism evidence="1 2">
    <name type="scientific">Chara braunii</name>
    <name type="common">Braun's stonewort</name>
    <dbReference type="NCBI Taxonomy" id="69332"/>
    <lineage>
        <taxon>Eukaryota</taxon>
        <taxon>Viridiplantae</taxon>
        <taxon>Streptophyta</taxon>
        <taxon>Charophyceae</taxon>
        <taxon>Charales</taxon>
        <taxon>Characeae</taxon>
        <taxon>Chara</taxon>
    </lineage>
</organism>
<dbReference type="Proteomes" id="UP000265515">
    <property type="component" value="Unassembled WGS sequence"/>
</dbReference>
<sequence length="249" mass="27922">MGICLGWCVIVSTRCNVRNGIAMNWLEWNGLEWNGIDYGESNGLWYGLWDGMDNVWGMDGVQVQLDTGRREQATTYATVRLGRGGEYARVAATGFTSKDRSFKRIKRTIGGKKMRENKEFTVGFQPTFSHSGRRRTGRGSELERFVSRVLSCPDGSNTCDDYFTMLLRAAKSTLTDPLIATEKEQEMDGSRKTCESIFKKRSFSTLQCLHDKSRTPHDKDDSISVPPPSSFCCLWPVAVVQSSSNVSVP</sequence>
<gene>
    <name evidence="1" type="ORF">CBR_g26420</name>
</gene>
<reference evidence="1 2" key="1">
    <citation type="journal article" date="2018" name="Cell">
        <title>The Chara Genome: Secondary Complexity and Implications for Plant Terrestrialization.</title>
        <authorList>
            <person name="Nishiyama T."/>
            <person name="Sakayama H."/>
            <person name="Vries J.D."/>
            <person name="Buschmann H."/>
            <person name="Saint-Marcoux D."/>
            <person name="Ullrich K.K."/>
            <person name="Haas F.B."/>
            <person name="Vanderstraeten L."/>
            <person name="Becker D."/>
            <person name="Lang D."/>
            <person name="Vosolsobe S."/>
            <person name="Rombauts S."/>
            <person name="Wilhelmsson P.K.I."/>
            <person name="Janitza P."/>
            <person name="Kern R."/>
            <person name="Heyl A."/>
            <person name="Rumpler F."/>
            <person name="Villalobos L.I.A.C."/>
            <person name="Clay J.M."/>
            <person name="Skokan R."/>
            <person name="Toyoda A."/>
            <person name="Suzuki Y."/>
            <person name="Kagoshima H."/>
            <person name="Schijlen E."/>
            <person name="Tajeshwar N."/>
            <person name="Catarino B."/>
            <person name="Hetherington A.J."/>
            <person name="Saltykova A."/>
            <person name="Bonnot C."/>
            <person name="Breuninger H."/>
            <person name="Symeonidi A."/>
            <person name="Radhakrishnan G.V."/>
            <person name="Van Nieuwerburgh F."/>
            <person name="Deforce D."/>
            <person name="Chang C."/>
            <person name="Karol K.G."/>
            <person name="Hedrich R."/>
            <person name="Ulvskov P."/>
            <person name="Glockner G."/>
            <person name="Delwiche C.F."/>
            <person name="Petrasek J."/>
            <person name="Van de Peer Y."/>
            <person name="Friml J."/>
            <person name="Beilby M."/>
            <person name="Dolan L."/>
            <person name="Kohara Y."/>
            <person name="Sugano S."/>
            <person name="Fujiyama A."/>
            <person name="Delaux P.-M."/>
            <person name="Quint M."/>
            <person name="TheiBen G."/>
            <person name="Hagemann M."/>
            <person name="Harholt J."/>
            <person name="Dunand C."/>
            <person name="Zachgo S."/>
            <person name="Langdale J."/>
            <person name="Maumus F."/>
            <person name="Straeten D.V.D."/>
            <person name="Gould S.B."/>
            <person name="Rensing S.A."/>
        </authorList>
    </citation>
    <scope>NUCLEOTIDE SEQUENCE [LARGE SCALE GENOMIC DNA]</scope>
    <source>
        <strain evidence="1 2">S276</strain>
    </source>
</reference>
<protein>
    <submittedName>
        <fullName evidence="1">Uncharacterized protein</fullName>
    </submittedName>
</protein>
<dbReference type="AlphaFoldDB" id="A0A388L823"/>